<keyword evidence="5 7" id="KW-0472">Membrane</keyword>
<comment type="similarity">
    <text evidence="2">Belongs to the TerC family.</text>
</comment>
<dbReference type="PANTHER" id="PTHR30238:SF0">
    <property type="entry name" value="THYLAKOID MEMBRANE PROTEIN TERC, CHLOROPLASTIC"/>
    <property type="match status" value="1"/>
</dbReference>
<feature type="transmembrane region" description="Helical" evidence="7">
    <location>
        <begin position="6"/>
        <end position="27"/>
    </location>
</feature>
<sequence length="355" mass="38331">MNVSPWVWGLTLFGILAIITIDLLVIHRGDTREFTTRRAAFWSCVYIGLAVVFGLGVWAFSGGQYAAEYFGGFVTEKSLSVDNLFVFMVILARFAVPKHSQHTVLMAGIVIALLLRGVFIAAGAAALHAFTWVFIIFGVILLWTAIGLVRGGDEDEVKENFLLRWVKRTLPTSDEYEGNKVITRRDGRRMVTPLFVVIIAIGSTDVMFALDSIPAIFGLTTEPYLVFTANAFALMGLVQLYFLLGGLTDKLVYLGHGLAFILGFIGVKLVLHALHEYGVSWAPDIPIWLSLAVIAGTLVATTVASLAANRRGTGRAAAGKAETGKAAEQAPAETGAARAGGGDEDDPRPLESREI</sequence>
<feature type="transmembrane region" description="Helical" evidence="7">
    <location>
        <begin position="223"/>
        <end position="244"/>
    </location>
</feature>
<feature type="transmembrane region" description="Helical" evidence="7">
    <location>
        <begin position="194"/>
        <end position="217"/>
    </location>
</feature>
<protein>
    <submittedName>
        <fullName evidence="8">TerC family protein</fullName>
    </submittedName>
</protein>
<gene>
    <name evidence="8" type="ORF">ACFPZN_48735</name>
</gene>
<evidence type="ECO:0000256" key="1">
    <source>
        <dbReference type="ARBA" id="ARBA00004141"/>
    </source>
</evidence>
<feature type="compositionally biased region" description="Low complexity" evidence="6">
    <location>
        <begin position="314"/>
        <end position="337"/>
    </location>
</feature>
<evidence type="ECO:0000256" key="5">
    <source>
        <dbReference type="ARBA" id="ARBA00023136"/>
    </source>
</evidence>
<proteinExistence type="inferred from homology"/>
<evidence type="ECO:0000256" key="2">
    <source>
        <dbReference type="ARBA" id="ARBA00007511"/>
    </source>
</evidence>
<evidence type="ECO:0000313" key="9">
    <source>
        <dbReference type="Proteomes" id="UP001596074"/>
    </source>
</evidence>
<feature type="transmembrane region" description="Helical" evidence="7">
    <location>
        <begin position="79"/>
        <end position="96"/>
    </location>
</feature>
<keyword evidence="3 7" id="KW-0812">Transmembrane</keyword>
<dbReference type="InterPro" id="IPR022369">
    <property type="entry name" value="Integral_membrane_TerC_rswitch"/>
</dbReference>
<evidence type="ECO:0000256" key="6">
    <source>
        <dbReference type="SAM" id="MobiDB-lite"/>
    </source>
</evidence>
<dbReference type="EMBL" id="JBHSON010000116">
    <property type="protein sequence ID" value="MFC5753556.1"/>
    <property type="molecule type" value="Genomic_DNA"/>
</dbReference>
<feature type="transmembrane region" description="Helical" evidence="7">
    <location>
        <begin position="287"/>
        <end position="308"/>
    </location>
</feature>
<accession>A0ABW1AGB1</accession>
<keyword evidence="4 7" id="KW-1133">Transmembrane helix</keyword>
<dbReference type="NCBIfam" id="TIGR03718">
    <property type="entry name" value="R_switched_Alx"/>
    <property type="match status" value="1"/>
</dbReference>
<reference evidence="9" key="1">
    <citation type="journal article" date="2019" name="Int. J. Syst. Evol. Microbiol.">
        <title>The Global Catalogue of Microorganisms (GCM) 10K type strain sequencing project: providing services to taxonomists for standard genome sequencing and annotation.</title>
        <authorList>
            <consortium name="The Broad Institute Genomics Platform"/>
            <consortium name="The Broad Institute Genome Sequencing Center for Infectious Disease"/>
            <person name="Wu L."/>
            <person name="Ma J."/>
        </authorList>
    </citation>
    <scope>NUCLEOTIDE SEQUENCE [LARGE SCALE GENOMIC DNA]</scope>
    <source>
        <strain evidence="9">KCTC 42087</strain>
    </source>
</reference>
<feature type="transmembrane region" description="Helical" evidence="7">
    <location>
        <begin position="129"/>
        <end position="149"/>
    </location>
</feature>
<name>A0ABW1AGB1_9ACTN</name>
<feature type="transmembrane region" description="Helical" evidence="7">
    <location>
        <begin position="39"/>
        <end position="59"/>
    </location>
</feature>
<comment type="subcellular location">
    <subcellularLocation>
        <location evidence="1">Membrane</location>
        <topology evidence="1">Multi-pass membrane protein</topology>
    </subcellularLocation>
</comment>
<dbReference type="PANTHER" id="PTHR30238">
    <property type="entry name" value="MEMBRANE BOUND PREDICTED REDOX MODULATOR"/>
    <property type="match status" value="1"/>
</dbReference>
<feature type="region of interest" description="Disordered" evidence="6">
    <location>
        <begin position="314"/>
        <end position="355"/>
    </location>
</feature>
<evidence type="ECO:0000256" key="3">
    <source>
        <dbReference type="ARBA" id="ARBA00022692"/>
    </source>
</evidence>
<dbReference type="Proteomes" id="UP001596074">
    <property type="component" value="Unassembled WGS sequence"/>
</dbReference>
<dbReference type="RefSeq" id="WP_378290692.1">
    <property type="nucleotide sequence ID" value="NZ_JBHSON010000116.1"/>
</dbReference>
<organism evidence="8 9">
    <name type="scientific">Actinomadura rugatobispora</name>
    <dbReference type="NCBI Taxonomy" id="1994"/>
    <lineage>
        <taxon>Bacteria</taxon>
        <taxon>Bacillati</taxon>
        <taxon>Actinomycetota</taxon>
        <taxon>Actinomycetes</taxon>
        <taxon>Streptosporangiales</taxon>
        <taxon>Thermomonosporaceae</taxon>
        <taxon>Actinomadura</taxon>
    </lineage>
</organism>
<keyword evidence="9" id="KW-1185">Reference proteome</keyword>
<dbReference type="InterPro" id="IPR005496">
    <property type="entry name" value="Integral_membrane_TerC"/>
</dbReference>
<feature type="transmembrane region" description="Helical" evidence="7">
    <location>
        <begin position="103"/>
        <end position="123"/>
    </location>
</feature>
<evidence type="ECO:0000256" key="4">
    <source>
        <dbReference type="ARBA" id="ARBA00022989"/>
    </source>
</evidence>
<dbReference type="Pfam" id="PF03741">
    <property type="entry name" value="TerC"/>
    <property type="match status" value="1"/>
</dbReference>
<evidence type="ECO:0000256" key="7">
    <source>
        <dbReference type="SAM" id="Phobius"/>
    </source>
</evidence>
<comment type="caution">
    <text evidence="8">The sequence shown here is derived from an EMBL/GenBank/DDBJ whole genome shotgun (WGS) entry which is preliminary data.</text>
</comment>
<evidence type="ECO:0000313" key="8">
    <source>
        <dbReference type="EMBL" id="MFC5753556.1"/>
    </source>
</evidence>
<feature type="transmembrane region" description="Helical" evidence="7">
    <location>
        <begin position="251"/>
        <end position="275"/>
    </location>
</feature>